<keyword evidence="2" id="KW-0472">Membrane</keyword>
<feature type="transmembrane region" description="Helical" evidence="2">
    <location>
        <begin position="74"/>
        <end position="91"/>
    </location>
</feature>
<feature type="compositionally biased region" description="Basic and acidic residues" evidence="1">
    <location>
        <begin position="1"/>
        <end position="17"/>
    </location>
</feature>
<gene>
    <name evidence="3" type="ORF">DM860_003702</name>
</gene>
<comment type="caution">
    <text evidence="3">The sequence shown here is derived from an EMBL/GenBank/DDBJ whole genome shotgun (WGS) entry which is preliminary data.</text>
</comment>
<evidence type="ECO:0000256" key="2">
    <source>
        <dbReference type="SAM" id="Phobius"/>
    </source>
</evidence>
<keyword evidence="2" id="KW-1133">Transmembrane helix</keyword>
<dbReference type="AlphaFoldDB" id="A0A328DLP1"/>
<name>A0A328DLP1_9ASTE</name>
<reference evidence="3 4" key="1">
    <citation type="submission" date="2018-06" db="EMBL/GenBank/DDBJ databases">
        <title>The Genome of Cuscuta australis (Dodder) Provides Insight into the Evolution of Plant Parasitism.</title>
        <authorList>
            <person name="Liu H."/>
        </authorList>
    </citation>
    <scope>NUCLEOTIDE SEQUENCE [LARGE SCALE GENOMIC DNA]</scope>
    <source>
        <strain evidence="4">cv. Yunnan</strain>
        <tissue evidence="3">Vines</tissue>
    </source>
</reference>
<keyword evidence="4" id="KW-1185">Reference proteome</keyword>
<dbReference type="PANTHER" id="PTHR34965:SF1">
    <property type="entry name" value="OS07G0118300 PROTEIN"/>
    <property type="match status" value="1"/>
</dbReference>
<dbReference type="PANTHER" id="PTHR34965">
    <property type="entry name" value="OS07G0118300 PROTEIN"/>
    <property type="match status" value="1"/>
</dbReference>
<accession>A0A328DLP1</accession>
<dbReference type="EMBL" id="NQVE01000142">
    <property type="protein sequence ID" value="RAL44943.1"/>
    <property type="molecule type" value="Genomic_DNA"/>
</dbReference>
<sequence>MSKDGDLGESSHSRRVEQPPPVSSATRVRARADSFLLTCRVLSFVTSVAAILCIAVNVYSAFRSFRNGYGVFDGIFRCYAVVIAMIVVVAETEWGFFIKFWKVLEYWAGRGMLQILYVRLLTLKCYYCFRPLSPTNPTKSVPKKVSIHQITNLYFFKLLNTPHI</sequence>
<evidence type="ECO:0000313" key="3">
    <source>
        <dbReference type="EMBL" id="RAL44943.1"/>
    </source>
</evidence>
<feature type="transmembrane region" description="Helical" evidence="2">
    <location>
        <begin position="41"/>
        <end position="62"/>
    </location>
</feature>
<feature type="region of interest" description="Disordered" evidence="1">
    <location>
        <begin position="1"/>
        <end position="25"/>
    </location>
</feature>
<protein>
    <submittedName>
        <fullName evidence="3">Uncharacterized protein</fullName>
    </submittedName>
</protein>
<evidence type="ECO:0000256" key="1">
    <source>
        <dbReference type="SAM" id="MobiDB-lite"/>
    </source>
</evidence>
<dbReference type="Proteomes" id="UP000249390">
    <property type="component" value="Unassembled WGS sequence"/>
</dbReference>
<organism evidence="3 4">
    <name type="scientific">Cuscuta australis</name>
    <dbReference type="NCBI Taxonomy" id="267555"/>
    <lineage>
        <taxon>Eukaryota</taxon>
        <taxon>Viridiplantae</taxon>
        <taxon>Streptophyta</taxon>
        <taxon>Embryophyta</taxon>
        <taxon>Tracheophyta</taxon>
        <taxon>Spermatophyta</taxon>
        <taxon>Magnoliopsida</taxon>
        <taxon>eudicotyledons</taxon>
        <taxon>Gunneridae</taxon>
        <taxon>Pentapetalae</taxon>
        <taxon>asterids</taxon>
        <taxon>lamiids</taxon>
        <taxon>Solanales</taxon>
        <taxon>Convolvulaceae</taxon>
        <taxon>Cuscuteae</taxon>
        <taxon>Cuscuta</taxon>
        <taxon>Cuscuta subgen. Grammica</taxon>
        <taxon>Cuscuta sect. Cleistogrammica</taxon>
    </lineage>
</organism>
<keyword evidence="2" id="KW-0812">Transmembrane</keyword>
<evidence type="ECO:0000313" key="4">
    <source>
        <dbReference type="Proteomes" id="UP000249390"/>
    </source>
</evidence>
<proteinExistence type="predicted"/>